<sequence>MRGWLLDTNVISELRKARADPGVLAFVEAQPGELLYVTEITFGEIRYGIERLDAPSQRTDLNLWLDRTVRPLFAGRILPVSEDVIVRWKTMVVDGQKRGHTFGQPDLFIAAIAALEDLVVVSRDTLHFVEAGVPVFDPWRGKLHAAGKVRALKSPVRAEDVAKILSARATRR</sequence>
<evidence type="ECO:0000256" key="8">
    <source>
        <dbReference type="HAMAP-Rule" id="MF_00265"/>
    </source>
</evidence>
<name>A0A348G4M4_9HYPH</name>
<reference evidence="10 11" key="1">
    <citation type="submission" date="2018-08" db="EMBL/GenBank/DDBJ databases">
        <title>Complete genome sequencing of Blastochloris tepida GI.</title>
        <authorList>
            <person name="Tsukatani Y."/>
            <person name="Mori H."/>
        </authorList>
    </citation>
    <scope>NUCLEOTIDE SEQUENCE [LARGE SCALE GENOMIC DNA]</scope>
    <source>
        <strain evidence="10 11">GI</strain>
    </source>
</reference>
<keyword evidence="11" id="KW-1185">Reference proteome</keyword>
<dbReference type="CDD" id="cd18746">
    <property type="entry name" value="PIN_VapC4-5_FitB-like"/>
    <property type="match status" value="1"/>
</dbReference>
<dbReference type="GO" id="GO:0004540">
    <property type="term" value="F:RNA nuclease activity"/>
    <property type="evidence" value="ECO:0007669"/>
    <property type="project" value="InterPro"/>
</dbReference>
<dbReference type="HAMAP" id="MF_00265">
    <property type="entry name" value="VapC_Nob1"/>
    <property type="match status" value="1"/>
</dbReference>
<dbReference type="EMBL" id="AP018907">
    <property type="protein sequence ID" value="BBF94507.1"/>
    <property type="molecule type" value="Genomic_DNA"/>
</dbReference>
<dbReference type="Proteomes" id="UP000266934">
    <property type="component" value="Chromosome"/>
</dbReference>
<dbReference type="EC" id="3.1.-.-" evidence="8"/>
<dbReference type="Gene3D" id="3.40.50.1010">
    <property type="entry name" value="5'-nuclease"/>
    <property type="match status" value="1"/>
</dbReference>
<dbReference type="InterPro" id="IPR002716">
    <property type="entry name" value="PIN_dom"/>
</dbReference>
<keyword evidence="4 8" id="KW-0479">Metal-binding</keyword>
<organism evidence="10 11">
    <name type="scientific">Blastochloris tepida</name>
    <dbReference type="NCBI Taxonomy" id="2233851"/>
    <lineage>
        <taxon>Bacteria</taxon>
        <taxon>Pseudomonadati</taxon>
        <taxon>Pseudomonadota</taxon>
        <taxon>Alphaproteobacteria</taxon>
        <taxon>Hyphomicrobiales</taxon>
        <taxon>Blastochloridaceae</taxon>
        <taxon>Blastochloris</taxon>
    </lineage>
</organism>
<dbReference type="InterPro" id="IPR022907">
    <property type="entry name" value="VapC_family"/>
</dbReference>
<evidence type="ECO:0000256" key="5">
    <source>
        <dbReference type="ARBA" id="ARBA00022801"/>
    </source>
</evidence>
<evidence type="ECO:0000256" key="6">
    <source>
        <dbReference type="ARBA" id="ARBA00022842"/>
    </source>
</evidence>
<proteinExistence type="inferred from homology"/>
<dbReference type="GO" id="GO:0090729">
    <property type="term" value="F:toxin activity"/>
    <property type="evidence" value="ECO:0007669"/>
    <property type="project" value="UniProtKB-KW"/>
</dbReference>
<dbReference type="RefSeq" id="WP_126401597.1">
    <property type="nucleotide sequence ID" value="NZ_AP018907.1"/>
</dbReference>
<evidence type="ECO:0000259" key="9">
    <source>
        <dbReference type="Pfam" id="PF01850"/>
    </source>
</evidence>
<dbReference type="PANTHER" id="PTHR33653:SF1">
    <property type="entry name" value="RIBONUCLEASE VAPC2"/>
    <property type="match status" value="1"/>
</dbReference>
<dbReference type="KEGG" id="blag:BLTE_31920"/>
<keyword evidence="2 8" id="KW-1277">Toxin-antitoxin system</keyword>
<evidence type="ECO:0000256" key="2">
    <source>
        <dbReference type="ARBA" id="ARBA00022649"/>
    </source>
</evidence>
<comment type="similarity">
    <text evidence="7 8">Belongs to the PINc/VapC protein family.</text>
</comment>
<comment type="function">
    <text evidence="8">Toxic component of a toxin-antitoxin (TA) system. An RNase.</text>
</comment>
<dbReference type="InterPro" id="IPR050556">
    <property type="entry name" value="Type_II_TA_system_RNase"/>
</dbReference>
<evidence type="ECO:0000256" key="4">
    <source>
        <dbReference type="ARBA" id="ARBA00022723"/>
    </source>
</evidence>
<dbReference type="AlphaFoldDB" id="A0A348G4M4"/>
<evidence type="ECO:0000256" key="3">
    <source>
        <dbReference type="ARBA" id="ARBA00022722"/>
    </source>
</evidence>
<keyword evidence="6 8" id="KW-0460">Magnesium</keyword>
<evidence type="ECO:0000256" key="1">
    <source>
        <dbReference type="ARBA" id="ARBA00001946"/>
    </source>
</evidence>
<gene>
    <name evidence="8" type="primary">vapC</name>
    <name evidence="10" type="ORF">BLTE_31920</name>
</gene>
<dbReference type="GO" id="GO:0016787">
    <property type="term" value="F:hydrolase activity"/>
    <property type="evidence" value="ECO:0007669"/>
    <property type="project" value="UniProtKB-KW"/>
</dbReference>
<keyword evidence="3 8" id="KW-0540">Nuclease</keyword>
<keyword evidence="8" id="KW-0800">Toxin</keyword>
<dbReference type="InterPro" id="IPR029060">
    <property type="entry name" value="PIN-like_dom_sf"/>
</dbReference>
<evidence type="ECO:0000313" key="10">
    <source>
        <dbReference type="EMBL" id="BBF94507.1"/>
    </source>
</evidence>
<dbReference type="PANTHER" id="PTHR33653">
    <property type="entry name" value="RIBONUCLEASE VAPC2"/>
    <property type="match status" value="1"/>
</dbReference>
<feature type="domain" description="PIN" evidence="9">
    <location>
        <begin position="5"/>
        <end position="125"/>
    </location>
</feature>
<dbReference type="Pfam" id="PF01850">
    <property type="entry name" value="PIN"/>
    <property type="match status" value="1"/>
</dbReference>
<dbReference type="OrthoDB" id="5458135at2"/>
<feature type="binding site" evidence="8">
    <location>
        <position position="7"/>
    </location>
    <ligand>
        <name>Mg(2+)</name>
        <dbReference type="ChEBI" id="CHEBI:18420"/>
    </ligand>
</feature>
<dbReference type="SUPFAM" id="SSF88723">
    <property type="entry name" value="PIN domain-like"/>
    <property type="match status" value="1"/>
</dbReference>
<accession>A0A348G4M4</accession>
<evidence type="ECO:0000313" key="11">
    <source>
        <dbReference type="Proteomes" id="UP000266934"/>
    </source>
</evidence>
<feature type="binding site" evidence="8">
    <location>
        <position position="106"/>
    </location>
    <ligand>
        <name>Mg(2+)</name>
        <dbReference type="ChEBI" id="CHEBI:18420"/>
    </ligand>
</feature>
<evidence type="ECO:0000256" key="7">
    <source>
        <dbReference type="ARBA" id="ARBA00038093"/>
    </source>
</evidence>
<comment type="cofactor">
    <cofactor evidence="1 8">
        <name>Mg(2+)</name>
        <dbReference type="ChEBI" id="CHEBI:18420"/>
    </cofactor>
</comment>
<protein>
    <recommendedName>
        <fullName evidence="8">Ribonuclease VapC</fullName>
        <shortName evidence="8">RNase VapC</shortName>
        <ecNumber evidence="8">3.1.-.-</ecNumber>
    </recommendedName>
    <alternativeName>
        <fullName evidence="8">Toxin VapC</fullName>
    </alternativeName>
</protein>
<dbReference type="GO" id="GO:0000287">
    <property type="term" value="F:magnesium ion binding"/>
    <property type="evidence" value="ECO:0007669"/>
    <property type="project" value="UniProtKB-UniRule"/>
</dbReference>
<keyword evidence="5 8" id="KW-0378">Hydrolase</keyword>